<keyword evidence="2" id="KW-0963">Cytoplasm</keyword>
<gene>
    <name evidence="14" type="ORF">CUTER_09925</name>
</gene>
<evidence type="ECO:0000256" key="8">
    <source>
        <dbReference type="ARBA" id="ARBA00022881"/>
    </source>
</evidence>
<evidence type="ECO:0000256" key="11">
    <source>
        <dbReference type="ARBA" id="ARBA00038000"/>
    </source>
</evidence>
<reference evidence="15" key="2">
    <citation type="submission" date="2015-05" db="EMBL/GenBank/DDBJ databases">
        <title>Complete genome sequence of Corynebacterium uterequi DSM 45634, isolated from the uterus of a maiden mare.</title>
        <authorList>
            <person name="Ruckert C."/>
            <person name="Albersmeier A."/>
            <person name="Winkler A."/>
            <person name="Tauch A."/>
        </authorList>
    </citation>
    <scope>NUCLEOTIDE SEQUENCE [LARGE SCALE GENOMIC DNA]</scope>
    <source>
        <strain evidence="15">DSM 45634</strain>
    </source>
</reference>
<evidence type="ECO:0000256" key="3">
    <source>
        <dbReference type="ARBA" id="ARBA00022737"/>
    </source>
</evidence>
<organism evidence="14 15">
    <name type="scientific">Corynebacterium uterequi</name>
    <dbReference type="NCBI Taxonomy" id="1072256"/>
    <lineage>
        <taxon>Bacteria</taxon>
        <taxon>Bacillati</taxon>
        <taxon>Actinomycetota</taxon>
        <taxon>Actinomycetes</taxon>
        <taxon>Mycobacteriales</taxon>
        <taxon>Corynebacteriaceae</taxon>
        <taxon>Corynebacterium</taxon>
    </lineage>
</organism>
<dbReference type="GO" id="GO:0003677">
    <property type="term" value="F:DNA binding"/>
    <property type="evidence" value="ECO:0007669"/>
    <property type="project" value="UniProtKB-KW"/>
</dbReference>
<evidence type="ECO:0000256" key="9">
    <source>
        <dbReference type="ARBA" id="ARBA00023125"/>
    </source>
</evidence>
<dbReference type="AlphaFoldDB" id="A0A0G3HJ21"/>
<comment type="subcellular location">
    <subcellularLocation>
        <location evidence="1">Cytoplasm</location>
    </subcellularLocation>
</comment>
<keyword evidence="9" id="KW-0238">DNA-binding</keyword>
<evidence type="ECO:0000256" key="2">
    <source>
        <dbReference type="ARBA" id="ARBA00022490"/>
    </source>
</evidence>
<dbReference type="Gene3D" id="3.40.50.300">
    <property type="entry name" value="P-loop containing nucleotide triphosphate hydrolases"/>
    <property type="match status" value="1"/>
</dbReference>
<evidence type="ECO:0000256" key="13">
    <source>
        <dbReference type="ARBA" id="ARBA00042156"/>
    </source>
</evidence>
<dbReference type="Proteomes" id="UP000035548">
    <property type="component" value="Chromosome"/>
</dbReference>
<keyword evidence="7" id="KW-0067">ATP-binding</keyword>
<dbReference type="InterPro" id="IPR027417">
    <property type="entry name" value="P-loop_NTPase"/>
</dbReference>
<keyword evidence="3" id="KW-0677">Repeat</keyword>
<dbReference type="KEGG" id="cut:CUTER_09925"/>
<dbReference type="GO" id="GO:0005737">
    <property type="term" value="C:cytoplasm"/>
    <property type="evidence" value="ECO:0007669"/>
    <property type="project" value="UniProtKB-SubCell"/>
</dbReference>
<keyword evidence="6" id="KW-0228">DNA excision</keyword>
<evidence type="ECO:0000313" key="15">
    <source>
        <dbReference type="Proteomes" id="UP000035548"/>
    </source>
</evidence>
<accession>A0A0G3HJ21</accession>
<keyword evidence="15" id="KW-1185">Reference proteome</keyword>
<evidence type="ECO:0000313" key="14">
    <source>
        <dbReference type="EMBL" id="AKK11953.1"/>
    </source>
</evidence>
<dbReference type="GO" id="GO:0006281">
    <property type="term" value="P:DNA repair"/>
    <property type="evidence" value="ECO:0007669"/>
    <property type="project" value="UniProtKB-KW"/>
</dbReference>
<evidence type="ECO:0000256" key="10">
    <source>
        <dbReference type="ARBA" id="ARBA00023204"/>
    </source>
</evidence>
<evidence type="ECO:0000256" key="6">
    <source>
        <dbReference type="ARBA" id="ARBA00022769"/>
    </source>
</evidence>
<dbReference type="GO" id="GO:0005524">
    <property type="term" value="F:ATP binding"/>
    <property type="evidence" value="ECO:0007669"/>
    <property type="project" value="UniProtKB-KW"/>
</dbReference>
<proteinExistence type="inferred from homology"/>
<evidence type="ECO:0000256" key="5">
    <source>
        <dbReference type="ARBA" id="ARBA00022763"/>
    </source>
</evidence>
<dbReference type="GO" id="GO:0004518">
    <property type="term" value="F:nuclease activity"/>
    <property type="evidence" value="ECO:0007669"/>
    <property type="project" value="UniProtKB-KW"/>
</dbReference>
<dbReference type="PANTHER" id="PTHR43152:SF2">
    <property type="entry name" value="DRUG RESISTANCE ABC TRANSPORTER"/>
    <property type="match status" value="1"/>
</dbReference>
<reference evidence="14 15" key="1">
    <citation type="journal article" date="2015" name="Genome Announc.">
        <title>Virulence Factor Genes Detected in the Complete Genome Sequence of Corynebacterium uterequi DSM 45634, Isolated from the Uterus of a Maiden Mare.</title>
        <authorList>
            <person name="Ruckert C."/>
            <person name="Kriete M."/>
            <person name="Jaenicke S."/>
            <person name="Winkler A."/>
            <person name="Tauch A."/>
        </authorList>
    </citation>
    <scope>NUCLEOTIDE SEQUENCE [LARGE SCALE GENOMIC DNA]</scope>
    <source>
        <strain evidence="14 15">DSM 45634</strain>
    </source>
</reference>
<keyword evidence="4" id="KW-0547">Nucleotide-binding</keyword>
<protein>
    <recommendedName>
        <fullName evidence="12">UvrABC system protein A</fullName>
    </recommendedName>
    <alternativeName>
        <fullName evidence="13">Excinuclease ABC subunit A</fullName>
    </alternativeName>
</protein>
<dbReference type="EMBL" id="CP011546">
    <property type="protein sequence ID" value="AKK11953.1"/>
    <property type="molecule type" value="Genomic_DNA"/>
</dbReference>
<evidence type="ECO:0000256" key="12">
    <source>
        <dbReference type="ARBA" id="ARBA00039316"/>
    </source>
</evidence>
<dbReference type="SUPFAM" id="SSF52540">
    <property type="entry name" value="P-loop containing nucleoside triphosphate hydrolases"/>
    <property type="match status" value="1"/>
</dbReference>
<evidence type="ECO:0000256" key="1">
    <source>
        <dbReference type="ARBA" id="ARBA00004496"/>
    </source>
</evidence>
<evidence type="ECO:0000256" key="4">
    <source>
        <dbReference type="ARBA" id="ARBA00022741"/>
    </source>
</evidence>
<keyword evidence="10" id="KW-0234">DNA repair</keyword>
<comment type="similarity">
    <text evidence="11">Belongs to the ABC transporter superfamily. UvrA family.</text>
</comment>
<evidence type="ECO:0000256" key="7">
    <source>
        <dbReference type="ARBA" id="ARBA00022840"/>
    </source>
</evidence>
<name>A0A0G3HJ21_9CORY</name>
<keyword evidence="8" id="KW-0267">Excision nuclease</keyword>
<dbReference type="PANTHER" id="PTHR43152">
    <property type="entry name" value="UVRABC SYSTEM PROTEIN A"/>
    <property type="match status" value="1"/>
</dbReference>
<sequence length="123" mass="12791">MTSADCPADAPEPAGAIHIHGAKTNNLRDVTVFVPKHALVGVAGVSGSGKTSLISTLAAGAQQAVSSLFPAFVQARMHTLEPGLVDDLHGVTFTWGCPQIVDSSIKQRGLRPTPSPSGNYFRN</sequence>
<dbReference type="STRING" id="1072256.CUTER_09925"/>
<keyword evidence="5" id="KW-0227">DNA damage</keyword>